<sequence>METINRVSEVGVDINAIVDMPFRSGPLQFVSGLGRRKAATIIQAIKNKNQHLEGRARLIQVANLGHMNCAGFIIVDPSLIEDSERKMAADALEVD</sequence>
<evidence type="ECO:0000313" key="2">
    <source>
        <dbReference type="WBParaSite" id="PS1159_v2.g1599.t1"/>
    </source>
</evidence>
<dbReference type="WBParaSite" id="PS1159_v2.g1599.t1">
    <property type="protein sequence ID" value="PS1159_v2.g1599.t1"/>
    <property type="gene ID" value="PS1159_v2.g1599"/>
</dbReference>
<protein>
    <submittedName>
        <fullName evidence="2">Transcription elongation factor Spt6 helix-hairpin-helix motif domain-containing protein</fullName>
    </submittedName>
</protein>
<dbReference type="Proteomes" id="UP000887580">
    <property type="component" value="Unplaced"/>
</dbReference>
<name>A0AC35FBY5_9BILA</name>
<proteinExistence type="predicted"/>
<organism evidence="1 2">
    <name type="scientific">Panagrolaimus sp. PS1159</name>
    <dbReference type="NCBI Taxonomy" id="55785"/>
    <lineage>
        <taxon>Eukaryota</taxon>
        <taxon>Metazoa</taxon>
        <taxon>Ecdysozoa</taxon>
        <taxon>Nematoda</taxon>
        <taxon>Chromadorea</taxon>
        <taxon>Rhabditida</taxon>
        <taxon>Tylenchina</taxon>
        <taxon>Panagrolaimomorpha</taxon>
        <taxon>Panagrolaimoidea</taxon>
        <taxon>Panagrolaimidae</taxon>
        <taxon>Panagrolaimus</taxon>
    </lineage>
</organism>
<evidence type="ECO:0000313" key="1">
    <source>
        <dbReference type="Proteomes" id="UP000887580"/>
    </source>
</evidence>
<accession>A0AC35FBY5</accession>
<reference evidence="2" key="1">
    <citation type="submission" date="2022-11" db="UniProtKB">
        <authorList>
            <consortium name="WormBaseParasite"/>
        </authorList>
    </citation>
    <scope>IDENTIFICATION</scope>
</reference>